<keyword evidence="1" id="KW-0732">Signal</keyword>
<reference evidence="3 4" key="1">
    <citation type="submission" date="2018-03" db="EMBL/GenBank/DDBJ databases">
        <title>Genomic Encyclopedia of Archaeal and Bacterial Type Strains, Phase II (KMG-II): from individual species to whole genera.</title>
        <authorList>
            <person name="Goeker M."/>
        </authorList>
    </citation>
    <scope>NUCLEOTIDE SEQUENCE [LARGE SCALE GENOMIC DNA]</scope>
    <source>
        <strain evidence="3 4">DSM 100214</strain>
    </source>
</reference>
<evidence type="ECO:0000313" key="4">
    <source>
        <dbReference type="Proteomes" id="UP000247973"/>
    </source>
</evidence>
<dbReference type="OrthoDB" id="9920987at2"/>
<feature type="signal peptide" evidence="1">
    <location>
        <begin position="1"/>
        <end position="27"/>
    </location>
</feature>
<sequence length="281" mass="32344">MRNFYILLLLLVQVFCFSSHQTLKAQAQSLIGKDLATRTVDSTHLYINAQQQYTDFSGITSLNQSSAGIKLKKAQYTLISNLQMAYNSTKTGWQSANEFYYTPKKKKTYQYAAFSFSNTKWYPNLTAAFSNYYIGIKQLEIENGVKYISLSGQKDIWMINTGASYALHKSLFLAKWTYLNNGISNNDFILGYRYYSNEDSVIALNLLMGDNNVIPEFGNLPAVTTLKQYQKYYGFNFNTSFPISKDMYLGVNYTYNHFNKNDKVDSWNLHIVSLGFTYKLK</sequence>
<evidence type="ECO:0000256" key="1">
    <source>
        <dbReference type="SAM" id="SignalP"/>
    </source>
</evidence>
<protein>
    <recommendedName>
        <fullName evidence="2">YaiO beta-barrel domain-containing protein</fullName>
    </recommendedName>
</protein>
<dbReference type="EMBL" id="QICL01000032">
    <property type="protein sequence ID" value="PXV60022.1"/>
    <property type="molecule type" value="Genomic_DNA"/>
</dbReference>
<dbReference type="InterPro" id="IPR030887">
    <property type="entry name" value="Beta-barrel_YaiO"/>
</dbReference>
<accession>A0A2V3PIX7</accession>
<evidence type="ECO:0000313" key="3">
    <source>
        <dbReference type="EMBL" id="PXV60022.1"/>
    </source>
</evidence>
<gene>
    <name evidence="3" type="ORF">CLV62_13210</name>
</gene>
<name>A0A2V3PIX7_9BACT</name>
<comment type="caution">
    <text evidence="3">The sequence shown here is derived from an EMBL/GenBank/DDBJ whole genome shotgun (WGS) entry which is preliminary data.</text>
</comment>
<dbReference type="Pfam" id="PF19413">
    <property type="entry name" value="YaiO"/>
    <property type="match status" value="1"/>
</dbReference>
<evidence type="ECO:0000259" key="2">
    <source>
        <dbReference type="Pfam" id="PF19413"/>
    </source>
</evidence>
<dbReference type="Proteomes" id="UP000247973">
    <property type="component" value="Unassembled WGS sequence"/>
</dbReference>
<keyword evidence="4" id="KW-1185">Reference proteome</keyword>
<dbReference type="RefSeq" id="WP_110312193.1">
    <property type="nucleotide sequence ID" value="NZ_QICL01000032.1"/>
</dbReference>
<dbReference type="AlphaFoldDB" id="A0A2V3PIX7"/>
<organism evidence="3 4">
    <name type="scientific">Dysgonomonas alginatilytica</name>
    <dbReference type="NCBI Taxonomy" id="1605892"/>
    <lineage>
        <taxon>Bacteria</taxon>
        <taxon>Pseudomonadati</taxon>
        <taxon>Bacteroidota</taxon>
        <taxon>Bacteroidia</taxon>
        <taxon>Bacteroidales</taxon>
        <taxon>Dysgonomonadaceae</taxon>
        <taxon>Dysgonomonas</taxon>
    </lineage>
</organism>
<proteinExistence type="predicted"/>
<feature type="domain" description="YaiO beta-barrel" evidence="2">
    <location>
        <begin position="47"/>
        <end position="209"/>
    </location>
</feature>
<feature type="chain" id="PRO_5015913188" description="YaiO beta-barrel domain-containing protein" evidence="1">
    <location>
        <begin position="28"/>
        <end position="281"/>
    </location>
</feature>